<dbReference type="InterPro" id="IPR050302">
    <property type="entry name" value="Rab_GAP_TBC_domain"/>
</dbReference>
<reference evidence="4" key="1">
    <citation type="journal article" date="2010" name="Science">
        <title>Plasticity of animal genome architecture unmasked by rapid evolution of a pelagic tunicate.</title>
        <authorList>
            <person name="Denoeud F."/>
            <person name="Henriet S."/>
            <person name="Mungpakdee S."/>
            <person name="Aury J.M."/>
            <person name="Da Silva C."/>
            <person name="Brinkmann H."/>
            <person name="Mikhaleva J."/>
            <person name="Olsen L.C."/>
            <person name="Jubin C."/>
            <person name="Canestro C."/>
            <person name="Bouquet J.M."/>
            <person name="Danks G."/>
            <person name="Poulain J."/>
            <person name="Campsteijn C."/>
            <person name="Adamski M."/>
            <person name="Cross I."/>
            <person name="Yadetie F."/>
            <person name="Muffato M."/>
            <person name="Louis A."/>
            <person name="Butcher S."/>
            <person name="Tsagkogeorga G."/>
            <person name="Konrad A."/>
            <person name="Singh S."/>
            <person name="Jensen M.F."/>
            <person name="Cong E.H."/>
            <person name="Eikeseth-Otteraa H."/>
            <person name="Noel B."/>
            <person name="Anthouard V."/>
            <person name="Porcel B.M."/>
            <person name="Kachouri-Lafond R."/>
            <person name="Nishino A."/>
            <person name="Ugolini M."/>
            <person name="Chourrout P."/>
            <person name="Nishida H."/>
            <person name="Aasland R."/>
            <person name="Huzurbazar S."/>
            <person name="Westhof E."/>
            <person name="Delsuc F."/>
            <person name="Lehrach H."/>
            <person name="Reinhardt R."/>
            <person name="Weissenbach J."/>
            <person name="Roy S.W."/>
            <person name="Artiguenave F."/>
            <person name="Postlethwait J.H."/>
            <person name="Manak J.R."/>
            <person name="Thompson E.M."/>
            <person name="Jaillon O."/>
            <person name="Du Pasquier L."/>
            <person name="Boudinot P."/>
            <person name="Liberles D.A."/>
            <person name="Volff J.N."/>
            <person name="Philippe H."/>
            <person name="Lenhard B."/>
            <person name="Roest Crollius H."/>
            <person name="Wincker P."/>
            <person name="Chourrout D."/>
        </authorList>
    </citation>
    <scope>NUCLEOTIDE SEQUENCE [LARGE SCALE GENOMIC DNA]</scope>
</reference>
<dbReference type="SUPFAM" id="SSF47923">
    <property type="entry name" value="Ypt/Rab-GAP domain of gyp1p"/>
    <property type="match status" value="2"/>
</dbReference>
<keyword evidence="5" id="KW-1185">Reference proteome</keyword>
<dbReference type="Gene3D" id="1.10.472.80">
    <property type="entry name" value="Ypt/Rab-GAP domain of gyp1p, domain 3"/>
    <property type="match status" value="1"/>
</dbReference>
<dbReference type="PROSITE" id="PS50086">
    <property type="entry name" value="TBC_RABGAP"/>
    <property type="match status" value="1"/>
</dbReference>
<dbReference type="Pfam" id="PF00566">
    <property type="entry name" value="RabGAP-TBC"/>
    <property type="match status" value="1"/>
</dbReference>
<evidence type="ECO:0000256" key="2">
    <source>
        <dbReference type="ARBA" id="ARBA00043879"/>
    </source>
</evidence>
<keyword evidence="1" id="KW-0343">GTPase activation</keyword>
<sequence length="217" mass="25397">MVILPARVNQIVTYLLEYNKDIGYCQGMNYIAGLILLVVREEEKAFWLLVCLIEVKYLYFLPRKDLIEIQEILPEDYFCRKMTGITRDCYVLGDLVKDRILGSSEDQDDQWNLVTVKWFICLYIDVLPIQTTLRIWDCLLFEGDTVLFRVGITLFNLRSSQLARASSIVDVMDGLGNFTIEKQVVNCHHFMNLLFEDKLAKVSREIIEEVRLLRKNN</sequence>
<gene>
    <name evidence="4" type="ORF">GSOID_T00013721001</name>
</gene>
<dbReference type="AlphaFoldDB" id="E4Y0N9"/>
<dbReference type="InterPro" id="IPR035969">
    <property type="entry name" value="Rab-GAP_TBC_sf"/>
</dbReference>
<evidence type="ECO:0000313" key="4">
    <source>
        <dbReference type="EMBL" id="CBY15447.1"/>
    </source>
</evidence>
<dbReference type="PANTHER" id="PTHR47219:SF10">
    <property type="entry name" value="GROWTH HORMONE-REGULATED TBC PROTEIN 1"/>
    <property type="match status" value="1"/>
</dbReference>
<feature type="domain" description="Rab-GAP TBC" evidence="3">
    <location>
        <begin position="1"/>
        <end position="143"/>
    </location>
</feature>
<name>E4Y0N9_OIKDI</name>
<dbReference type="Proteomes" id="UP000001307">
    <property type="component" value="Unassembled WGS sequence"/>
</dbReference>
<protein>
    <recommendedName>
        <fullName evidence="3">Rab-GAP TBC domain-containing protein</fullName>
    </recommendedName>
</protein>
<dbReference type="OrthoDB" id="294251at2759"/>
<evidence type="ECO:0000259" key="3">
    <source>
        <dbReference type="PROSITE" id="PS50086"/>
    </source>
</evidence>
<dbReference type="SMART" id="SM00164">
    <property type="entry name" value="TBC"/>
    <property type="match status" value="1"/>
</dbReference>
<organism evidence="4">
    <name type="scientific">Oikopleura dioica</name>
    <name type="common">Tunicate</name>
    <dbReference type="NCBI Taxonomy" id="34765"/>
    <lineage>
        <taxon>Eukaryota</taxon>
        <taxon>Metazoa</taxon>
        <taxon>Chordata</taxon>
        <taxon>Tunicata</taxon>
        <taxon>Appendicularia</taxon>
        <taxon>Copelata</taxon>
        <taxon>Oikopleuridae</taxon>
        <taxon>Oikopleura</taxon>
    </lineage>
</organism>
<dbReference type="GO" id="GO:0005096">
    <property type="term" value="F:GTPase activator activity"/>
    <property type="evidence" value="ECO:0007669"/>
    <property type="project" value="UniProtKB-KW"/>
</dbReference>
<evidence type="ECO:0000313" key="5">
    <source>
        <dbReference type="Proteomes" id="UP000001307"/>
    </source>
</evidence>
<dbReference type="PANTHER" id="PTHR47219">
    <property type="entry name" value="RAB GTPASE-ACTIVATING PROTEIN 1-LIKE"/>
    <property type="match status" value="1"/>
</dbReference>
<accession>E4Y0N9</accession>
<dbReference type="GO" id="GO:0031267">
    <property type="term" value="F:small GTPase binding"/>
    <property type="evidence" value="ECO:0007669"/>
    <property type="project" value="TreeGrafter"/>
</dbReference>
<dbReference type="InParanoid" id="E4Y0N9"/>
<dbReference type="EMBL" id="FN653519">
    <property type="protein sequence ID" value="CBY15447.1"/>
    <property type="molecule type" value="Genomic_DNA"/>
</dbReference>
<dbReference type="Gene3D" id="1.10.8.270">
    <property type="entry name" value="putative rabgap domain of human tbc1 domain family member 14 like domains"/>
    <property type="match status" value="1"/>
</dbReference>
<comment type="function">
    <text evidence="2">May act as a GTPase-activating protein for Rab family protein(s).</text>
</comment>
<dbReference type="InterPro" id="IPR000195">
    <property type="entry name" value="Rab-GAP-TBC_dom"/>
</dbReference>
<proteinExistence type="predicted"/>
<evidence type="ECO:0000256" key="1">
    <source>
        <dbReference type="ARBA" id="ARBA00022468"/>
    </source>
</evidence>